<keyword evidence="5" id="KW-0378">Hydrolase</keyword>
<dbReference type="Proteomes" id="UP000260783">
    <property type="component" value="Unassembled WGS sequence"/>
</dbReference>
<dbReference type="RefSeq" id="WP_097783063.1">
    <property type="nucleotide sequence ID" value="NZ_CP065377.1"/>
</dbReference>
<evidence type="ECO:0000313" key="18">
    <source>
        <dbReference type="Proteomes" id="UP000260783"/>
    </source>
</evidence>
<dbReference type="Proteomes" id="UP000219901">
    <property type="component" value="Unassembled WGS sequence"/>
</dbReference>
<evidence type="ECO:0000313" key="11">
    <source>
        <dbReference type="EMBL" id="PDX72714.1"/>
    </source>
</evidence>
<keyword evidence="3" id="KW-0645">Protease</keyword>
<feature type="transmembrane region" description="Helical" evidence="8">
    <location>
        <begin position="109"/>
        <end position="128"/>
    </location>
</feature>
<gene>
    <name evidence="11" type="ORF">CGS55_07060</name>
    <name evidence="12" type="ORF">CGS56_04540</name>
    <name evidence="14" type="ORF">DWZ04_11445</name>
    <name evidence="13" type="ORF">DWZ25_15380</name>
    <name evidence="10" type="ORF">GKD95_13885</name>
    <name evidence="9" type="ORF">KH315_05015</name>
</gene>
<accession>A0A2A7ABI8</accession>
<evidence type="ECO:0000313" key="12">
    <source>
        <dbReference type="EMBL" id="PDX76298.1"/>
    </source>
</evidence>
<dbReference type="GO" id="GO:0006508">
    <property type="term" value="P:proteolysis"/>
    <property type="evidence" value="ECO:0007669"/>
    <property type="project" value="UniProtKB-KW"/>
</dbReference>
<reference evidence="12" key="2">
    <citation type="submission" date="2017-07" db="EMBL/GenBank/DDBJ databases">
        <authorList>
            <person name="Sun Z.S."/>
            <person name="Albrecht U."/>
            <person name="Echele G."/>
            <person name="Lee C.C."/>
        </authorList>
    </citation>
    <scope>NUCLEOTIDE SEQUENCE</scope>
    <source>
        <strain evidence="11">CNCM I 4546</strain>
        <strain evidence="12">CNCM I 4573</strain>
    </source>
</reference>
<keyword evidence="7 8" id="KW-0472">Membrane</keyword>
<evidence type="ECO:0000256" key="6">
    <source>
        <dbReference type="ARBA" id="ARBA00022989"/>
    </source>
</evidence>
<name>A0A2A7ABI8_9FIRM</name>
<evidence type="ECO:0000256" key="3">
    <source>
        <dbReference type="ARBA" id="ARBA00022670"/>
    </source>
</evidence>
<evidence type="ECO:0000313" key="13">
    <source>
        <dbReference type="EMBL" id="RGB80679.1"/>
    </source>
</evidence>
<evidence type="ECO:0000256" key="1">
    <source>
        <dbReference type="ARBA" id="ARBA00022475"/>
    </source>
</evidence>
<evidence type="ECO:0000313" key="15">
    <source>
        <dbReference type="Proteomes" id="UP000219901"/>
    </source>
</evidence>
<evidence type="ECO:0000256" key="8">
    <source>
        <dbReference type="SAM" id="Phobius"/>
    </source>
</evidence>
<comment type="caution">
    <text evidence="12">The sequence shown here is derived from an EMBL/GenBank/DDBJ whole genome shotgun (WGS) entry which is preliminary data.</text>
</comment>
<evidence type="ECO:0000313" key="16">
    <source>
        <dbReference type="Proteomes" id="UP000220157"/>
    </source>
</evidence>
<proteinExistence type="predicted"/>
<dbReference type="EMBL" id="QVES01000035">
    <property type="protein sequence ID" value="RGB80679.1"/>
    <property type="molecule type" value="Genomic_DNA"/>
</dbReference>
<dbReference type="SMART" id="SM00793">
    <property type="entry name" value="AgrB"/>
    <property type="match status" value="1"/>
</dbReference>
<evidence type="ECO:0000313" key="14">
    <source>
        <dbReference type="EMBL" id="RGB95398.1"/>
    </source>
</evidence>
<feature type="transmembrane region" description="Helical" evidence="8">
    <location>
        <begin position="166"/>
        <end position="185"/>
    </location>
</feature>
<reference evidence="10 19" key="4">
    <citation type="journal article" date="2019" name="Nat. Med.">
        <title>A library of human gut bacterial isolates paired with longitudinal multiomics data enables mechanistic microbiome research.</title>
        <authorList>
            <person name="Poyet M."/>
            <person name="Groussin M."/>
            <person name="Gibbons S.M."/>
            <person name="Avila-Pacheco J."/>
            <person name="Jiang X."/>
            <person name="Kearney S.M."/>
            <person name="Perrotta A.R."/>
            <person name="Berdy B."/>
            <person name="Zhao S."/>
            <person name="Lieberman T.D."/>
            <person name="Swanson P.K."/>
            <person name="Smith M."/>
            <person name="Roesemann S."/>
            <person name="Alexander J.E."/>
            <person name="Rich S.A."/>
            <person name="Livny J."/>
            <person name="Vlamakis H."/>
            <person name="Clish C."/>
            <person name="Bullock K."/>
            <person name="Deik A."/>
            <person name="Scott J."/>
            <person name="Pierce K.A."/>
            <person name="Xavier R.J."/>
            <person name="Alm E.J."/>
        </authorList>
    </citation>
    <scope>NUCLEOTIDE SEQUENCE [LARGE SCALE GENOMIC DNA]</scope>
    <source>
        <strain evidence="10 19">BIOML-A1</strain>
    </source>
</reference>
<evidence type="ECO:0000313" key="17">
    <source>
        <dbReference type="Proteomes" id="UP000260782"/>
    </source>
</evidence>
<feature type="transmembrane region" description="Helical" evidence="8">
    <location>
        <begin position="140"/>
        <end position="160"/>
    </location>
</feature>
<evidence type="ECO:0000256" key="5">
    <source>
        <dbReference type="ARBA" id="ARBA00022801"/>
    </source>
</evidence>
<dbReference type="EMBL" id="JAGZYH010000014">
    <property type="protein sequence ID" value="MBS6621512.1"/>
    <property type="molecule type" value="Genomic_DNA"/>
</dbReference>
<evidence type="ECO:0000313" key="10">
    <source>
        <dbReference type="EMBL" id="MSC64383.1"/>
    </source>
</evidence>
<keyword evidence="2" id="KW-0673">Quorum sensing</keyword>
<evidence type="ECO:0000313" key="19">
    <source>
        <dbReference type="Proteomes" id="UP000461506"/>
    </source>
</evidence>
<keyword evidence="4 8" id="KW-0812">Transmembrane</keyword>
<reference evidence="9" key="5">
    <citation type="submission" date="2021-02" db="EMBL/GenBank/DDBJ databases">
        <title>Infant gut strain persistence is associated with maternal origin, phylogeny, and functional potential including surface adhesion and iron acquisition.</title>
        <authorList>
            <person name="Lou Y.C."/>
        </authorList>
    </citation>
    <scope>NUCLEOTIDE SEQUENCE</scope>
    <source>
        <strain evidence="9">L2_039_000G1_dasL2_039_000G1_maxbin2.maxbin.077</strain>
    </source>
</reference>
<reference evidence="17 18" key="3">
    <citation type="submission" date="2018-08" db="EMBL/GenBank/DDBJ databases">
        <title>A genome reference for cultivated species of the human gut microbiota.</title>
        <authorList>
            <person name="Zou Y."/>
            <person name="Xue W."/>
            <person name="Luo G."/>
        </authorList>
    </citation>
    <scope>NUCLEOTIDE SEQUENCE [LARGE SCALE GENOMIC DNA]</scope>
    <source>
        <strain evidence="14 18">AF29-11BH</strain>
        <strain evidence="13 17">AF31-14AC</strain>
    </source>
</reference>
<dbReference type="EMBL" id="QVEW01000013">
    <property type="protein sequence ID" value="RGB95398.1"/>
    <property type="molecule type" value="Genomic_DNA"/>
</dbReference>
<dbReference type="Proteomes" id="UP000220157">
    <property type="component" value="Unassembled WGS sequence"/>
</dbReference>
<evidence type="ECO:0000256" key="2">
    <source>
        <dbReference type="ARBA" id="ARBA00022654"/>
    </source>
</evidence>
<evidence type="ECO:0000256" key="4">
    <source>
        <dbReference type="ARBA" id="ARBA00022692"/>
    </source>
</evidence>
<dbReference type="EMBL" id="NMTW01000020">
    <property type="protein sequence ID" value="PDX76298.1"/>
    <property type="molecule type" value="Genomic_DNA"/>
</dbReference>
<evidence type="ECO:0000313" key="9">
    <source>
        <dbReference type="EMBL" id="MBS6621512.1"/>
    </source>
</evidence>
<dbReference type="Proteomes" id="UP000461506">
    <property type="component" value="Unassembled WGS sequence"/>
</dbReference>
<feature type="transmembrane region" description="Helical" evidence="8">
    <location>
        <begin position="27"/>
        <end position="49"/>
    </location>
</feature>
<reference evidence="15 16" key="1">
    <citation type="journal article" date="2017" name="Front. Microbiol.">
        <title>New Insights into the Diversity of the Genus Faecalibacterium.</title>
        <authorList>
            <person name="Benevides L."/>
            <person name="Burman S."/>
            <person name="Martin R."/>
            <person name="Robert V."/>
            <person name="Thomas M."/>
            <person name="Miquel S."/>
            <person name="Chain F."/>
            <person name="Sokol H."/>
            <person name="Bermudez-Humaran L.G."/>
            <person name="Morrison M."/>
            <person name="Langella P."/>
            <person name="Azevedo V.A."/>
            <person name="Chatel J.M."/>
            <person name="Soares S."/>
        </authorList>
    </citation>
    <scope>NUCLEOTIDE SEQUENCE [LARGE SCALE GENOMIC DNA]</scope>
    <source>
        <strain evidence="11 15">CNCM I 4546</strain>
        <strain evidence="12 16">CNCM I 4573</strain>
    </source>
</reference>
<organism evidence="12 16">
    <name type="scientific">Faecalibacterium prausnitzii</name>
    <dbReference type="NCBI Taxonomy" id="853"/>
    <lineage>
        <taxon>Bacteria</taxon>
        <taxon>Bacillati</taxon>
        <taxon>Bacillota</taxon>
        <taxon>Clostridia</taxon>
        <taxon>Eubacteriales</taxon>
        <taxon>Oscillospiraceae</taxon>
        <taxon>Faecalibacterium</taxon>
    </lineage>
</organism>
<sequence length="192" mass="21578">MWERTLSQKLVRLFCEQKVVDESKADAYVYGYELLISSVVSVLLVILVSAVCGDVRYSLSFLIGFIPQRIYIGGYHATSHTRCYLAFTGLALICILLSKVIAANHLFRILTTAALMGIAIFFSPIEATNKPLGKKKRLSYKMVASVLSSIDFLFAIFNVLPDTRSITVYYISKWVLVIFAIIPFFQKQAKIS</sequence>
<dbReference type="GO" id="GO:0008233">
    <property type="term" value="F:peptidase activity"/>
    <property type="evidence" value="ECO:0007669"/>
    <property type="project" value="UniProtKB-KW"/>
</dbReference>
<evidence type="ECO:0000256" key="7">
    <source>
        <dbReference type="ARBA" id="ARBA00023136"/>
    </source>
</evidence>
<dbReference type="Proteomes" id="UP000260782">
    <property type="component" value="Unassembled WGS sequence"/>
</dbReference>
<dbReference type="GO" id="GO:0009372">
    <property type="term" value="P:quorum sensing"/>
    <property type="evidence" value="ECO:0007669"/>
    <property type="project" value="UniProtKB-KW"/>
</dbReference>
<keyword evidence="6 8" id="KW-1133">Transmembrane helix</keyword>
<dbReference type="EMBL" id="WKQN01000024">
    <property type="protein sequence ID" value="MSC64383.1"/>
    <property type="molecule type" value="Genomic_DNA"/>
</dbReference>
<dbReference type="GO" id="GO:0016020">
    <property type="term" value="C:membrane"/>
    <property type="evidence" value="ECO:0007669"/>
    <property type="project" value="InterPro"/>
</dbReference>
<dbReference type="InterPro" id="IPR006741">
    <property type="entry name" value="AgrB"/>
</dbReference>
<protein>
    <submittedName>
        <fullName evidence="9">Accessory gene regulator B family protein</fullName>
    </submittedName>
</protein>
<dbReference type="Proteomes" id="UP000811365">
    <property type="component" value="Unassembled WGS sequence"/>
</dbReference>
<feature type="transmembrane region" description="Helical" evidence="8">
    <location>
        <begin position="84"/>
        <end position="103"/>
    </location>
</feature>
<dbReference type="Pfam" id="PF04647">
    <property type="entry name" value="AgrB"/>
    <property type="match status" value="1"/>
</dbReference>
<dbReference type="AlphaFoldDB" id="A0A2A7ABI8"/>
<dbReference type="EMBL" id="NMTV01000044">
    <property type="protein sequence ID" value="PDX72714.1"/>
    <property type="molecule type" value="Genomic_DNA"/>
</dbReference>
<keyword evidence="1" id="KW-1003">Cell membrane</keyword>